<organism evidence="2 3">
    <name type="scientific">Zopfia rhizophila CBS 207.26</name>
    <dbReference type="NCBI Taxonomy" id="1314779"/>
    <lineage>
        <taxon>Eukaryota</taxon>
        <taxon>Fungi</taxon>
        <taxon>Dikarya</taxon>
        <taxon>Ascomycota</taxon>
        <taxon>Pezizomycotina</taxon>
        <taxon>Dothideomycetes</taxon>
        <taxon>Dothideomycetes incertae sedis</taxon>
        <taxon>Zopfiaceae</taxon>
        <taxon>Zopfia</taxon>
    </lineage>
</organism>
<feature type="non-terminal residue" evidence="2">
    <location>
        <position position="1"/>
    </location>
</feature>
<evidence type="ECO:0008006" key="4">
    <source>
        <dbReference type="Google" id="ProtNLM"/>
    </source>
</evidence>
<dbReference type="OrthoDB" id="5429716at2759"/>
<dbReference type="AlphaFoldDB" id="A0A6A6D880"/>
<keyword evidence="1" id="KW-0812">Transmembrane</keyword>
<protein>
    <recommendedName>
        <fullName evidence="4">Osmotin, thaumatin-like protein</fullName>
    </recommendedName>
</protein>
<keyword evidence="3" id="KW-1185">Reference proteome</keyword>
<dbReference type="Proteomes" id="UP000800200">
    <property type="component" value="Unassembled WGS sequence"/>
</dbReference>
<feature type="transmembrane region" description="Helical" evidence="1">
    <location>
        <begin position="240"/>
        <end position="262"/>
    </location>
</feature>
<name>A0A6A6D880_9PEZI</name>
<keyword evidence="1" id="KW-1133">Transmembrane helix</keyword>
<evidence type="ECO:0000256" key="1">
    <source>
        <dbReference type="SAM" id="Phobius"/>
    </source>
</evidence>
<keyword evidence="1" id="KW-0472">Membrane</keyword>
<evidence type="ECO:0000313" key="2">
    <source>
        <dbReference type="EMBL" id="KAF2175293.1"/>
    </source>
</evidence>
<reference evidence="2" key="1">
    <citation type="journal article" date="2020" name="Stud. Mycol.">
        <title>101 Dothideomycetes genomes: a test case for predicting lifestyles and emergence of pathogens.</title>
        <authorList>
            <person name="Haridas S."/>
            <person name="Albert R."/>
            <person name="Binder M."/>
            <person name="Bloem J."/>
            <person name="Labutti K."/>
            <person name="Salamov A."/>
            <person name="Andreopoulos B."/>
            <person name="Baker S."/>
            <person name="Barry K."/>
            <person name="Bills G."/>
            <person name="Bluhm B."/>
            <person name="Cannon C."/>
            <person name="Castanera R."/>
            <person name="Culley D."/>
            <person name="Daum C."/>
            <person name="Ezra D."/>
            <person name="Gonzalez J."/>
            <person name="Henrissat B."/>
            <person name="Kuo A."/>
            <person name="Liang C."/>
            <person name="Lipzen A."/>
            <person name="Lutzoni F."/>
            <person name="Magnuson J."/>
            <person name="Mondo S."/>
            <person name="Nolan M."/>
            <person name="Ohm R."/>
            <person name="Pangilinan J."/>
            <person name="Park H.-J."/>
            <person name="Ramirez L."/>
            <person name="Alfaro M."/>
            <person name="Sun H."/>
            <person name="Tritt A."/>
            <person name="Yoshinaga Y."/>
            <person name="Zwiers L.-H."/>
            <person name="Turgeon B."/>
            <person name="Goodwin S."/>
            <person name="Spatafora J."/>
            <person name="Crous P."/>
            <person name="Grigoriev I."/>
        </authorList>
    </citation>
    <scope>NUCLEOTIDE SEQUENCE</scope>
    <source>
        <strain evidence="2">CBS 207.26</strain>
    </source>
</reference>
<dbReference type="EMBL" id="ML994737">
    <property type="protein sequence ID" value="KAF2175293.1"/>
    <property type="molecule type" value="Genomic_DNA"/>
</dbReference>
<sequence>TSARANLGPLTTTFTPPPHCSRAAIACPTCNKAWRGQSCYSSASNSKGAMDDTGCWPRATNYPHSAPLAGLGFYSPGLMCPSGYTSACATASQTALDAPTTTIGALGPIKGGFQYPLLAGEAAVGCCPTGYTCATYTEYGWQTCHAVASSTAIDALSCDGTTSRDITGFEVPFTTASTAISTVDLWAPLIQINWQKSDTASESEIEVLQLPTAASSLSSATSVAASVSAENGGLNIGAKAGIAVSSIILSLCFLSIGIYIYARKR</sequence>
<proteinExistence type="predicted"/>
<evidence type="ECO:0000313" key="3">
    <source>
        <dbReference type="Proteomes" id="UP000800200"/>
    </source>
</evidence>
<gene>
    <name evidence="2" type="ORF">K469DRAFT_508232</name>
</gene>
<accession>A0A6A6D880</accession>
<feature type="non-terminal residue" evidence="2">
    <location>
        <position position="265"/>
    </location>
</feature>